<keyword evidence="3" id="KW-1185">Reference proteome</keyword>
<feature type="compositionally biased region" description="Basic and acidic residues" evidence="1">
    <location>
        <begin position="1032"/>
        <end position="1043"/>
    </location>
</feature>
<name>A0ABD3V9Q0_SINWO</name>
<feature type="region of interest" description="Disordered" evidence="1">
    <location>
        <begin position="858"/>
        <end position="1050"/>
    </location>
</feature>
<comment type="caution">
    <text evidence="2">The sequence shown here is derived from an EMBL/GenBank/DDBJ whole genome shotgun (WGS) entry which is preliminary data.</text>
</comment>
<feature type="compositionally biased region" description="Polar residues" evidence="1">
    <location>
        <begin position="333"/>
        <end position="343"/>
    </location>
</feature>
<feature type="compositionally biased region" description="Basic and acidic residues" evidence="1">
    <location>
        <begin position="904"/>
        <end position="923"/>
    </location>
</feature>
<dbReference type="Proteomes" id="UP001634394">
    <property type="component" value="Unassembled WGS sequence"/>
</dbReference>
<feature type="region of interest" description="Disordered" evidence="1">
    <location>
        <begin position="51"/>
        <end position="72"/>
    </location>
</feature>
<evidence type="ECO:0000313" key="2">
    <source>
        <dbReference type="EMBL" id="KAL3857613.1"/>
    </source>
</evidence>
<evidence type="ECO:0000256" key="1">
    <source>
        <dbReference type="SAM" id="MobiDB-lite"/>
    </source>
</evidence>
<organism evidence="2 3">
    <name type="scientific">Sinanodonta woodiana</name>
    <name type="common">Chinese pond mussel</name>
    <name type="synonym">Anodonta woodiana</name>
    <dbReference type="NCBI Taxonomy" id="1069815"/>
    <lineage>
        <taxon>Eukaryota</taxon>
        <taxon>Metazoa</taxon>
        <taxon>Spiralia</taxon>
        <taxon>Lophotrochozoa</taxon>
        <taxon>Mollusca</taxon>
        <taxon>Bivalvia</taxon>
        <taxon>Autobranchia</taxon>
        <taxon>Heteroconchia</taxon>
        <taxon>Palaeoheterodonta</taxon>
        <taxon>Unionida</taxon>
        <taxon>Unionoidea</taxon>
        <taxon>Unionidae</taxon>
        <taxon>Unioninae</taxon>
        <taxon>Sinanodonta</taxon>
    </lineage>
</organism>
<evidence type="ECO:0000313" key="3">
    <source>
        <dbReference type="Proteomes" id="UP001634394"/>
    </source>
</evidence>
<feature type="compositionally biased region" description="Basic residues" evidence="1">
    <location>
        <begin position="372"/>
        <end position="391"/>
    </location>
</feature>
<feature type="compositionally biased region" description="Polar residues" evidence="1">
    <location>
        <begin position="586"/>
        <end position="595"/>
    </location>
</feature>
<protein>
    <submittedName>
        <fullName evidence="2">Uncharacterized protein</fullName>
    </submittedName>
</protein>
<feature type="region of interest" description="Disordered" evidence="1">
    <location>
        <begin position="271"/>
        <end position="514"/>
    </location>
</feature>
<feature type="compositionally biased region" description="Acidic residues" evidence="1">
    <location>
        <begin position="414"/>
        <end position="426"/>
    </location>
</feature>
<feature type="compositionally biased region" description="Basic and acidic residues" evidence="1">
    <location>
        <begin position="302"/>
        <end position="313"/>
    </location>
</feature>
<feature type="compositionally biased region" description="Basic and acidic residues" evidence="1">
    <location>
        <begin position="427"/>
        <end position="438"/>
    </location>
</feature>
<feature type="compositionally biased region" description="Basic and acidic residues" evidence="1">
    <location>
        <begin position="543"/>
        <end position="575"/>
    </location>
</feature>
<gene>
    <name evidence="2" type="ORF">ACJMK2_012261</name>
</gene>
<feature type="region of interest" description="Disordered" evidence="1">
    <location>
        <begin position="537"/>
        <end position="841"/>
    </location>
</feature>
<proteinExistence type="predicted"/>
<feature type="compositionally biased region" description="Basic and acidic residues" evidence="1">
    <location>
        <begin position="393"/>
        <end position="413"/>
    </location>
</feature>
<feature type="compositionally biased region" description="Basic and acidic residues" evidence="1">
    <location>
        <begin position="959"/>
        <end position="996"/>
    </location>
</feature>
<feature type="compositionally biased region" description="Acidic residues" evidence="1">
    <location>
        <begin position="279"/>
        <end position="292"/>
    </location>
</feature>
<feature type="compositionally biased region" description="Basic and acidic residues" evidence="1">
    <location>
        <begin position="692"/>
        <end position="735"/>
    </location>
</feature>
<accession>A0ABD3V9Q0</accession>
<dbReference type="EMBL" id="JBJQND010000013">
    <property type="protein sequence ID" value="KAL3857613.1"/>
    <property type="molecule type" value="Genomic_DNA"/>
</dbReference>
<feature type="compositionally biased region" description="Polar residues" evidence="1">
    <location>
        <begin position="454"/>
        <end position="469"/>
    </location>
</feature>
<feature type="compositionally biased region" description="Basic and acidic residues" evidence="1">
    <location>
        <begin position="669"/>
        <end position="685"/>
    </location>
</feature>
<feature type="region of interest" description="Disordered" evidence="1">
    <location>
        <begin position="173"/>
        <end position="206"/>
    </location>
</feature>
<dbReference type="AlphaFoldDB" id="A0ABD3V9Q0"/>
<feature type="compositionally biased region" description="Polar residues" evidence="1">
    <location>
        <begin position="883"/>
        <end position="903"/>
    </location>
</feature>
<feature type="compositionally biased region" description="Basic and acidic residues" evidence="1">
    <location>
        <begin position="769"/>
        <end position="804"/>
    </location>
</feature>
<reference evidence="2 3" key="1">
    <citation type="submission" date="2024-11" db="EMBL/GenBank/DDBJ databases">
        <title>Chromosome-level genome assembly of the freshwater bivalve Anodonta woodiana.</title>
        <authorList>
            <person name="Chen X."/>
        </authorList>
    </citation>
    <scope>NUCLEOTIDE SEQUENCE [LARGE SCALE GENOMIC DNA]</scope>
    <source>
        <strain evidence="2">MN2024</strain>
        <tissue evidence="2">Gills</tissue>
    </source>
</reference>
<feature type="compositionally biased region" description="Polar residues" evidence="1">
    <location>
        <begin position="173"/>
        <end position="182"/>
    </location>
</feature>
<feature type="compositionally biased region" description="Basic and acidic residues" evidence="1">
    <location>
        <begin position="613"/>
        <end position="625"/>
    </location>
</feature>
<sequence>MANLLDLDDDEMFGNPTISSADNIDTQYHGHLSPITSDGQAQTFDDFFGVTSDEGNNNQGTSHEDDPFGISSDAHGNMANSDLDLFISGSNNANSTAECSEEQSSLLDDIFDSFMHVNNNQSIGKAEHSNSSDDLVDLNPFLASSRDTNPEKADTAAVPTGTYIFDDDFESPTVSTPASTFETPKPEPVVTGHKMEDRSHGAREKNLGVKKSLISSQERTHHVMPFEKVSKPDVKNWFEAPPIPAGGPPEMDNVKDVAVEDEDTWEVVNQVENAKDEKWEEEEEEENVEEERVDTPAADMVNAERDYLRHGDSETESETCIKTQIERQESETSQRSNTSSVQTEGDEANRSMDLDAVQDTSHLDVDVTKQKTSLRKRGSLAKRRKPSRQGRRSIIEEGEHMLFQDTTEPRPEKDEEEEEEEEEGEDHDGVFAKEDMSPPHKKPTPPALIPGTTLPVQQESSMEQNSPTDSKAVKPPTGGVKLPAITPNQLKRSSKDSKEEITSPVNPLHSPMKVLPPERVAQSSDFIFDLPKLRKASVDNDEDSTHAEKHVYEKPTLRSIPKVEGESKTKEEDGLFSKPQLKSAPKVNSDSMSDEVSNEKILNKGVFKKPSLKRADVDTKTEDNKAPSTGEFDVLKLRQTPRKGSENVEKINSGLLESPVLRPATKPTEASKMDDSDSHLFDKPALRNTPRKNVETKPSEPDQHIFTKPELRNVNKTKTSDVRPDQDVHTFEKPSLRGTPPRTTKADELPTGKFEKPALRSVSRSSVTPEKEKLGTAKSGFEKPALKPVDAMHKDPHDMEKNGSVEEGEEYKPSWLINLRKTGSPSVEDNEKTRLSEPEWLQAAKIKKAKVLEIIQSKENQNHEVEKPAAPWVESNVLRKTPKSSPLQENNINGENRQSFSTGQERHLSSGSSKDSDHIDARSRSPSVGTGKDNYVPSWMKGHSPGVTPPRINPGSKPDLLKRPTDEPPQWRKELAEKRKQKKESEGLDPAVRNDETDSPGVPHWKQELSQRGLRAAHKEKATPETSPSSEPEWKLKAEEKKERLRSRVQ</sequence>
<feature type="compositionally biased region" description="Basic and acidic residues" evidence="1">
    <location>
        <begin position="193"/>
        <end position="206"/>
    </location>
</feature>
<feature type="compositionally biased region" description="Basic and acidic residues" evidence="1">
    <location>
        <begin position="744"/>
        <end position="758"/>
    </location>
</feature>